<feature type="region of interest" description="Disordered" evidence="4">
    <location>
        <begin position="550"/>
        <end position="619"/>
    </location>
</feature>
<dbReference type="PANTHER" id="PTHR37984:SF15">
    <property type="entry name" value="INTEGRASE CATALYTIC DOMAIN-CONTAINING PROTEIN"/>
    <property type="match status" value="1"/>
</dbReference>
<dbReference type="Gene3D" id="1.10.340.70">
    <property type="match status" value="1"/>
</dbReference>
<dbReference type="Gene3D" id="3.30.40.10">
    <property type="entry name" value="Zinc/RING finger domain, C3HC4 (zinc finger)"/>
    <property type="match status" value="1"/>
</dbReference>
<dbReference type="SUPFAM" id="SSF53098">
    <property type="entry name" value="Ribonuclease H-like"/>
    <property type="match status" value="1"/>
</dbReference>
<dbReference type="InterPro" id="IPR001965">
    <property type="entry name" value="Znf_PHD"/>
</dbReference>
<dbReference type="FunFam" id="1.10.340.70:FF:000001">
    <property type="entry name" value="Retrovirus-related Pol polyprotein from transposon gypsy-like Protein"/>
    <property type="match status" value="1"/>
</dbReference>
<name>A0A8B8BD28_CRAVI</name>
<dbReference type="Gene3D" id="3.30.420.10">
    <property type="entry name" value="Ribonuclease H-like superfamily/Ribonuclease H"/>
    <property type="match status" value="1"/>
</dbReference>
<dbReference type="PANTHER" id="PTHR37984">
    <property type="entry name" value="PROTEIN CBG26694"/>
    <property type="match status" value="1"/>
</dbReference>
<evidence type="ECO:0000313" key="7">
    <source>
        <dbReference type="RefSeq" id="XP_022300679.1"/>
    </source>
</evidence>
<dbReference type="InterPro" id="IPR019787">
    <property type="entry name" value="Znf_PHD-finger"/>
</dbReference>
<dbReference type="GeneID" id="111108887"/>
<gene>
    <name evidence="7" type="primary">LOC111108887</name>
</gene>
<sequence>MGECQDPGTSEAVAVGEEAGVGQAEESATRELSVTCEPSISEVALGYVSGGLLGRHGRSAPRELDFEEPGCQEGPFRTQLRLNRHSMYVCVLGSDPEAPEEVQGLIGLTPDELNLCQSLDTDLAFIFAWLEGEMEPEEGELFLASPAVKNYHINRNLFFLDDHKVLWKKSGEEGEKRLLVVPRELRQEVLRLCHDVPAAGHQGIDRTKARLKDRFCWYGMSRDAENYVSTCGLCSRNKRPQRHARAEMLKYHAGAPMERVHLDFLGPLPRTARGNEYVLVMVDQFTKWVECVPLPSQTAEVTATAAVNEFFSRFGCPFQIFTDQGRNFESKLFRAVCELLQVHKARTTPYRPSANGQVERYNRTLMDAVRCYVDKAQNCWDEHLAQIAGALRSAVNRNSGFTANKLMLGREVNTPADLLYPAPRQGDTMDLEAYVVDLEQALQTVHETARGRLRTSEERMKRDYDLKVHSRAYEEGDLVYILDTATVKGKCRKLSPSWKGPGIVVKKLSPYLYRVKTKAAVMVANHDRLKKCVDRDIPLWLSRYREKFRSPMPGGEATPISPPKAEGEPPTPSSDSPGSSPPPGTPVAVPQPKRKRGRPRKAPGTSSTSTQSPDPSSDTDVYCFCRRPDDGRLMVQCDQCDGWYHGECVGVTTQEVADLEQYICPASIHQTKRYIPSPGGGRMSVGSTITLNGRGNRPSSLPAALGSRPAQRGLGTAALRTEEPGIPLAPCPTAGSRREG</sequence>
<dbReference type="OrthoDB" id="10056831at2759"/>
<dbReference type="PROSITE" id="PS50994">
    <property type="entry name" value="INTEGRASE"/>
    <property type="match status" value="1"/>
</dbReference>
<proteinExistence type="predicted"/>
<evidence type="ECO:0000256" key="1">
    <source>
        <dbReference type="ARBA" id="ARBA00022723"/>
    </source>
</evidence>
<dbReference type="InterPro" id="IPR036397">
    <property type="entry name" value="RNaseH_sf"/>
</dbReference>
<dbReference type="KEGG" id="cvn:111108887"/>
<organism evidence="6 7">
    <name type="scientific">Crassostrea virginica</name>
    <name type="common">Eastern oyster</name>
    <dbReference type="NCBI Taxonomy" id="6565"/>
    <lineage>
        <taxon>Eukaryota</taxon>
        <taxon>Metazoa</taxon>
        <taxon>Spiralia</taxon>
        <taxon>Lophotrochozoa</taxon>
        <taxon>Mollusca</taxon>
        <taxon>Bivalvia</taxon>
        <taxon>Autobranchia</taxon>
        <taxon>Pteriomorphia</taxon>
        <taxon>Ostreida</taxon>
        <taxon>Ostreoidea</taxon>
        <taxon>Ostreidae</taxon>
        <taxon>Crassostrea</taxon>
    </lineage>
</organism>
<feature type="region of interest" description="Disordered" evidence="4">
    <location>
        <begin position="692"/>
        <end position="740"/>
    </location>
</feature>
<evidence type="ECO:0000256" key="2">
    <source>
        <dbReference type="ARBA" id="ARBA00022771"/>
    </source>
</evidence>
<dbReference type="GO" id="GO:0015074">
    <property type="term" value="P:DNA integration"/>
    <property type="evidence" value="ECO:0007669"/>
    <property type="project" value="InterPro"/>
</dbReference>
<feature type="domain" description="Integrase catalytic" evidence="5">
    <location>
        <begin position="252"/>
        <end position="423"/>
    </location>
</feature>
<dbReference type="RefSeq" id="XP_022300679.1">
    <property type="nucleotide sequence ID" value="XM_022444971.1"/>
</dbReference>
<accession>A0A8B8BD28</accession>
<evidence type="ECO:0000256" key="4">
    <source>
        <dbReference type="SAM" id="MobiDB-lite"/>
    </source>
</evidence>
<dbReference type="SUPFAM" id="SSF57903">
    <property type="entry name" value="FYVE/PHD zinc finger"/>
    <property type="match status" value="1"/>
</dbReference>
<dbReference type="GO" id="GO:0003676">
    <property type="term" value="F:nucleic acid binding"/>
    <property type="evidence" value="ECO:0007669"/>
    <property type="project" value="InterPro"/>
</dbReference>
<keyword evidence="3" id="KW-0862">Zinc</keyword>
<dbReference type="AlphaFoldDB" id="A0A8B8BD28"/>
<dbReference type="InterPro" id="IPR001584">
    <property type="entry name" value="Integrase_cat-core"/>
</dbReference>
<feature type="compositionally biased region" description="Low complexity" evidence="4">
    <location>
        <begin position="602"/>
        <end position="619"/>
    </location>
</feature>
<dbReference type="InterPro" id="IPR050951">
    <property type="entry name" value="Retrovirus_Pol_polyprotein"/>
</dbReference>
<dbReference type="FunFam" id="3.30.420.10:FF:000032">
    <property type="entry name" value="Retrovirus-related Pol polyprotein from transposon 297-like Protein"/>
    <property type="match status" value="1"/>
</dbReference>
<dbReference type="InterPro" id="IPR012337">
    <property type="entry name" value="RNaseH-like_sf"/>
</dbReference>
<dbReference type="Pfam" id="PF00628">
    <property type="entry name" value="PHD"/>
    <property type="match status" value="1"/>
</dbReference>
<dbReference type="InterPro" id="IPR041588">
    <property type="entry name" value="Integrase_H2C2"/>
</dbReference>
<dbReference type="Pfam" id="PF00665">
    <property type="entry name" value="rve"/>
    <property type="match status" value="1"/>
</dbReference>
<dbReference type="SMART" id="SM00249">
    <property type="entry name" value="PHD"/>
    <property type="match status" value="1"/>
</dbReference>
<keyword evidence="6" id="KW-1185">Reference proteome</keyword>
<dbReference type="InterPro" id="IPR013083">
    <property type="entry name" value="Znf_RING/FYVE/PHD"/>
</dbReference>
<protein>
    <submittedName>
        <fullName evidence="7">Uncharacterized protein K02A2.6-like</fullName>
    </submittedName>
</protein>
<keyword evidence="1" id="KW-0479">Metal-binding</keyword>
<reference evidence="7" key="1">
    <citation type="submission" date="2025-08" db="UniProtKB">
        <authorList>
            <consortium name="RefSeq"/>
        </authorList>
    </citation>
    <scope>IDENTIFICATION</scope>
    <source>
        <tissue evidence="7">Whole sample</tissue>
    </source>
</reference>
<feature type="compositionally biased region" description="Basic residues" evidence="4">
    <location>
        <begin position="592"/>
        <end position="601"/>
    </location>
</feature>
<evidence type="ECO:0000259" key="5">
    <source>
        <dbReference type="PROSITE" id="PS50994"/>
    </source>
</evidence>
<dbReference type="Proteomes" id="UP000694844">
    <property type="component" value="Chromosome 8"/>
</dbReference>
<evidence type="ECO:0000256" key="3">
    <source>
        <dbReference type="ARBA" id="ARBA00022833"/>
    </source>
</evidence>
<keyword evidence="2" id="KW-0863">Zinc-finger</keyword>
<evidence type="ECO:0000313" key="6">
    <source>
        <dbReference type="Proteomes" id="UP000694844"/>
    </source>
</evidence>
<dbReference type="Pfam" id="PF17921">
    <property type="entry name" value="Integrase_H2C2"/>
    <property type="match status" value="1"/>
</dbReference>
<dbReference type="CDD" id="cd15552">
    <property type="entry name" value="PHD_PHF3_like"/>
    <property type="match status" value="1"/>
</dbReference>
<dbReference type="GO" id="GO:0008270">
    <property type="term" value="F:zinc ion binding"/>
    <property type="evidence" value="ECO:0007669"/>
    <property type="project" value="UniProtKB-KW"/>
</dbReference>
<dbReference type="InterPro" id="IPR011011">
    <property type="entry name" value="Znf_FYVE_PHD"/>
</dbReference>